<keyword evidence="2" id="KW-1185">Reference proteome</keyword>
<gene>
    <name evidence="1" type="ORF">PROFUN_08766</name>
</gene>
<dbReference type="AlphaFoldDB" id="A0A2P6MVN3"/>
<reference evidence="1 2" key="1">
    <citation type="journal article" date="2018" name="Genome Biol. Evol.">
        <title>Multiple Roots of Fruiting Body Formation in Amoebozoa.</title>
        <authorList>
            <person name="Hillmann F."/>
            <person name="Forbes G."/>
            <person name="Novohradska S."/>
            <person name="Ferling I."/>
            <person name="Riege K."/>
            <person name="Groth M."/>
            <person name="Westermann M."/>
            <person name="Marz M."/>
            <person name="Spaller T."/>
            <person name="Winckler T."/>
            <person name="Schaap P."/>
            <person name="Glockner G."/>
        </authorList>
    </citation>
    <scope>NUCLEOTIDE SEQUENCE [LARGE SCALE GENOMIC DNA]</scope>
    <source>
        <strain evidence="1 2">Jena</strain>
    </source>
</reference>
<comment type="caution">
    <text evidence="1">The sequence shown here is derived from an EMBL/GenBank/DDBJ whole genome shotgun (WGS) entry which is preliminary data.</text>
</comment>
<name>A0A2P6MVN3_9EUKA</name>
<evidence type="ECO:0000313" key="2">
    <source>
        <dbReference type="Proteomes" id="UP000241769"/>
    </source>
</evidence>
<organism evidence="1 2">
    <name type="scientific">Planoprotostelium fungivorum</name>
    <dbReference type="NCBI Taxonomy" id="1890364"/>
    <lineage>
        <taxon>Eukaryota</taxon>
        <taxon>Amoebozoa</taxon>
        <taxon>Evosea</taxon>
        <taxon>Variosea</taxon>
        <taxon>Cavosteliida</taxon>
        <taxon>Cavosteliaceae</taxon>
        <taxon>Planoprotostelium</taxon>
    </lineage>
</organism>
<sequence length="115" mass="12761">MQGSSPVTERAFHFEDSYILLAKEELKINSLQTPKVQFSVLMRGAGVFPLSQSVLANKETTDSMHSDQGSKMHFGFLQGCPVRTNQELIAYFREDKGSSLESEAELQSGELCSVK</sequence>
<accession>A0A2P6MVN3</accession>
<proteinExistence type="predicted"/>
<dbReference type="InParanoid" id="A0A2P6MVN3"/>
<dbReference type="EMBL" id="MDYQ01000362">
    <property type="protein sequence ID" value="PRP75772.1"/>
    <property type="molecule type" value="Genomic_DNA"/>
</dbReference>
<evidence type="ECO:0000313" key="1">
    <source>
        <dbReference type="EMBL" id="PRP75772.1"/>
    </source>
</evidence>
<protein>
    <submittedName>
        <fullName evidence="1">Uncharacterized protein</fullName>
    </submittedName>
</protein>
<dbReference type="Proteomes" id="UP000241769">
    <property type="component" value="Unassembled WGS sequence"/>
</dbReference>